<evidence type="ECO:0000313" key="2">
    <source>
        <dbReference type="Proteomes" id="UP001279734"/>
    </source>
</evidence>
<protein>
    <submittedName>
        <fullName evidence="1">Uncharacterized protein</fullName>
    </submittedName>
</protein>
<sequence>MILPRGGFNPFGEVVNALNDELPLRSRNGKWAENIEPSMYKRPRSLEGFQLCKWLVVKIFMKLAILTLLHEL</sequence>
<gene>
    <name evidence="1" type="ORF">Nepgr_021798</name>
</gene>
<proteinExistence type="predicted"/>
<keyword evidence="2" id="KW-1185">Reference proteome</keyword>
<reference evidence="1" key="1">
    <citation type="submission" date="2023-05" db="EMBL/GenBank/DDBJ databases">
        <title>Nepenthes gracilis genome sequencing.</title>
        <authorList>
            <person name="Fukushima K."/>
        </authorList>
    </citation>
    <scope>NUCLEOTIDE SEQUENCE</scope>
    <source>
        <strain evidence="1">SING2019-196</strain>
    </source>
</reference>
<dbReference type="Proteomes" id="UP001279734">
    <property type="component" value="Unassembled WGS sequence"/>
</dbReference>
<dbReference type="AlphaFoldDB" id="A0AAD3SZI5"/>
<dbReference type="EMBL" id="BSYO01000021">
    <property type="protein sequence ID" value="GMH19957.1"/>
    <property type="molecule type" value="Genomic_DNA"/>
</dbReference>
<accession>A0AAD3SZI5</accession>
<name>A0AAD3SZI5_NEPGR</name>
<comment type="caution">
    <text evidence="1">The sequence shown here is derived from an EMBL/GenBank/DDBJ whole genome shotgun (WGS) entry which is preliminary data.</text>
</comment>
<evidence type="ECO:0000313" key="1">
    <source>
        <dbReference type="EMBL" id="GMH19957.1"/>
    </source>
</evidence>
<organism evidence="1 2">
    <name type="scientific">Nepenthes gracilis</name>
    <name type="common">Slender pitcher plant</name>
    <dbReference type="NCBI Taxonomy" id="150966"/>
    <lineage>
        <taxon>Eukaryota</taxon>
        <taxon>Viridiplantae</taxon>
        <taxon>Streptophyta</taxon>
        <taxon>Embryophyta</taxon>
        <taxon>Tracheophyta</taxon>
        <taxon>Spermatophyta</taxon>
        <taxon>Magnoliopsida</taxon>
        <taxon>eudicotyledons</taxon>
        <taxon>Gunneridae</taxon>
        <taxon>Pentapetalae</taxon>
        <taxon>Caryophyllales</taxon>
        <taxon>Nepenthaceae</taxon>
        <taxon>Nepenthes</taxon>
    </lineage>
</organism>